<keyword evidence="1" id="KW-0812">Transmembrane</keyword>
<keyword evidence="1" id="KW-1133">Transmembrane helix</keyword>
<accession>A0A6H1ZWT7</accession>
<evidence type="ECO:0000256" key="1">
    <source>
        <dbReference type="SAM" id="Phobius"/>
    </source>
</evidence>
<keyword evidence="1" id="KW-0472">Membrane</keyword>
<proteinExistence type="predicted"/>
<dbReference type="AlphaFoldDB" id="A0A6H1ZWT7"/>
<reference evidence="2" key="1">
    <citation type="submission" date="2020-03" db="EMBL/GenBank/DDBJ databases">
        <title>The deep terrestrial virosphere.</title>
        <authorList>
            <person name="Holmfeldt K."/>
            <person name="Nilsson E."/>
            <person name="Simone D."/>
            <person name="Lopez-Fernandez M."/>
            <person name="Wu X."/>
            <person name="de Brujin I."/>
            <person name="Lundin D."/>
            <person name="Andersson A."/>
            <person name="Bertilsson S."/>
            <person name="Dopson M."/>
        </authorList>
    </citation>
    <scope>NUCLEOTIDE SEQUENCE</scope>
    <source>
        <strain evidence="2">TM448A02684</strain>
    </source>
</reference>
<sequence>MLADDTGYAYLASTDEELPEGVVHTKYGFRFLPRPHRLVGNPLSVEEEQAEGIMLRKYVWRDMGKPLWFGYAGKVGAMNPATLAVLQQLRSKKSISEAGKCIEDMEAYVKKLPRVLATKKLLGKGKALNLRGDLLGMLKTLKTEMKILPYTIIDPTRIKEIIPNMWTPSQLDALATNREMKGMKKAGKQHAGLILGGALIIGLVLLGIVLLIILRPMLFPAPTP</sequence>
<organism evidence="2">
    <name type="scientific">viral metagenome</name>
    <dbReference type="NCBI Taxonomy" id="1070528"/>
    <lineage>
        <taxon>unclassified sequences</taxon>
        <taxon>metagenomes</taxon>
        <taxon>organismal metagenomes</taxon>
    </lineage>
</organism>
<name>A0A6H1ZWT7_9ZZZZ</name>
<protein>
    <submittedName>
        <fullName evidence="2">Uncharacterized protein</fullName>
    </submittedName>
</protein>
<evidence type="ECO:0000313" key="2">
    <source>
        <dbReference type="EMBL" id="QJA52396.1"/>
    </source>
</evidence>
<gene>
    <name evidence="2" type="ORF">TM448A02684_0004</name>
</gene>
<feature type="transmembrane region" description="Helical" evidence="1">
    <location>
        <begin position="191"/>
        <end position="214"/>
    </location>
</feature>
<dbReference type="EMBL" id="MT144336">
    <property type="protein sequence ID" value="QJA52396.1"/>
    <property type="molecule type" value="Genomic_DNA"/>
</dbReference>